<evidence type="ECO:0000313" key="2">
    <source>
        <dbReference type="EMBL" id="PQO42029.1"/>
    </source>
</evidence>
<dbReference type="Proteomes" id="UP000237819">
    <property type="component" value="Unassembled WGS sequence"/>
</dbReference>
<organism evidence="2 3">
    <name type="scientific">Blastopirellula marina</name>
    <dbReference type="NCBI Taxonomy" id="124"/>
    <lineage>
        <taxon>Bacteria</taxon>
        <taxon>Pseudomonadati</taxon>
        <taxon>Planctomycetota</taxon>
        <taxon>Planctomycetia</taxon>
        <taxon>Pirellulales</taxon>
        <taxon>Pirellulaceae</taxon>
        <taxon>Blastopirellula</taxon>
    </lineage>
</organism>
<sequence>MSDFLDRFVRAPGLGNRYEWKSATKPVFRNAVVKFVPPDINEPYGDSEFDITAFCESGNVPGSLHENAWNFLEANADTIEANLRRKLFVHHMKGYRGFVDEIVPDLDDDELEEWDAIRDAIAWETPIAIDSMYELIGVGLLEAGLDDCGCCYFDFNCGWDEEHGISILMHKTNVLAADGISGFANCGSELIPCVQAIQQYDLDEGDFSLLET</sequence>
<gene>
    <name evidence="2" type="ORF">C5Y93_27105</name>
</gene>
<protein>
    <recommendedName>
        <fullName evidence="1">DUF6985 domain-containing protein</fullName>
    </recommendedName>
</protein>
<accession>A0A2S8GC71</accession>
<reference evidence="2 3" key="1">
    <citation type="submission" date="2018-02" db="EMBL/GenBank/DDBJ databases">
        <title>Comparative genomes isolates from brazilian mangrove.</title>
        <authorList>
            <person name="Araujo J.E."/>
            <person name="Taketani R.G."/>
            <person name="Silva M.C.P."/>
            <person name="Loureco M.V."/>
            <person name="Andreote F.D."/>
        </authorList>
    </citation>
    <scope>NUCLEOTIDE SEQUENCE [LARGE SCALE GENOMIC DNA]</scope>
    <source>
        <strain evidence="2 3">Nap-Phe MGV</strain>
    </source>
</reference>
<comment type="caution">
    <text evidence="2">The sequence shown here is derived from an EMBL/GenBank/DDBJ whole genome shotgun (WGS) entry which is preliminary data.</text>
</comment>
<evidence type="ECO:0000259" key="1">
    <source>
        <dbReference type="Pfam" id="PF22481"/>
    </source>
</evidence>
<proteinExistence type="predicted"/>
<name>A0A2S8GC71_9BACT</name>
<dbReference type="AlphaFoldDB" id="A0A2S8GC71"/>
<dbReference type="InterPro" id="IPR054254">
    <property type="entry name" value="DUF6985"/>
</dbReference>
<dbReference type="Pfam" id="PF22481">
    <property type="entry name" value="DUF6985"/>
    <property type="match status" value="1"/>
</dbReference>
<evidence type="ECO:0000313" key="3">
    <source>
        <dbReference type="Proteomes" id="UP000237819"/>
    </source>
</evidence>
<feature type="domain" description="DUF6985" evidence="1">
    <location>
        <begin position="48"/>
        <end position="179"/>
    </location>
</feature>
<dbReference type="EMBL" id="PUHZ01000025">
    <property type="protein sequence ID" value="PQO42029.1"/>
    <property type="molecule type" value="Genomic_DNA"/>
</dbReference>